<dbReference type="RefSeq" id="XP_062678131.1">
    <property type="nucleotide sequence ID" value="XM_062825711.1"/>
</dbReference>
<reference evidence="2" key="1">
    <citation type="journal article" date="2023" name="Mol. Phylogenet. Evol.">
        <title>Genome-scale phylogeny and comparative genomics of the fungal order Sordariales.</title>
        <authorList>
            <person name="Hensen N."/>
            <person name="Bonometti L."/>
            <person name="Westerberg I."/>
            <person name="Brannstrom I.O."/>
            <person name="Guillou S."/>
            <person name="Cros-Aarteil S."/>
            <person name="Calhoun S."/>
            <person name="Haridas S."/>
            <person name="Kuo A."/>
            <person name="Mondo S."/>
            <person name="Pangilinan J."/>
            <person name="Riley R."/>
            <person name="LaButti K."/>
            <person name="Andreopoulos B."/>
            <person name="Lipzen A."/>
            <person name="Chen C."/>
            <person name="Yan M."/>
            <person name="Daum C."/>
            <person name="Ng V."/>
            <person name="Clum A."/>
            <person name="Steindorff A."/>
            <person name="Ohm R.A."/>
            <person name="Martin F."/>
            <person name="Silar P."/>
            <person name="Natvig D.O."/>
            <person name="Lalanne C."/>
            <person name="Gautier V."/>
            <person name="Ament-Velasquez S.L."/>
            <person name="Kruys A."/>
            <person name="Hutchinson M.I."/>
            <person name="Powell A.J."/>
            <person name="Barry K."/>
            <person name="Miller A.N."/>
            <person name="Grigoriev I.V."/>
            <person name="Debuchy R."/>
            <person name="Gladieux P."/>
            <person name="Hiltunen Thoren M."/>
            <person name="Johannesson H."/>
        </authorList>
    </citation>
    <scope>NUCLEOTIDE SEQUENCE</scope>
    <source>
        <strain evidence="2">CBS 560.94</strain>
    </source>
</reference>
<evidence type="ECO:0000313" key="2">
    <source>
        <dbReference type="EMBL" id="KAK3338771.1"/>
    </source>
</evidence>
<evidence type="ECO:0000313" key="3">
    <source>
        <dbReference type="Proteomes" id="UP001278500"/>
    </source>
</evidence>
<dbReference type="Proteomes" id="UP001278500">
    <property type="component" value="Unassembled WGS sequence"/>
</dbReference>
<evidence type="ECO:0000256" key="1">
    <source>
        <dbReference type="SAM" id="MobiDB-lite"/>
    </source>
</evidence>
<accession>A0AAE0J8X2</accession>
<dbReference type="GeneID" id="87862865"/>
<name>A0AAE0J8X2_9PEZI</name>
<dbReference type="EMBL" id="JAUEPP010000007">
    <property type="protein sequence ID" value="KAK3338771.1"/>
    <property type="molecule type" value="Genomic_DNA"/>
</dbReference>
<gene>
    <name evidence="2" type="ORF">B0H65DRAFT_445059</name>
</gene>
<reference evidence="2" key="2">
    <citation type="submission" date="2023-06" db="EMBL/GenBank/DDBJ databases">
        <authorList>
            <consortium name="Lawrence Berkeley National Laboratory"/>
            <person name="Haridas S."/>
            <person name="Hensen N."/>
            <person name="Bonometti L."/>
            <person name="Westerberg I."/>
            <person name="Brannstrom I.O."/>
            <person name="Guillou S."/>
            <person name="Cros-Aarteil S."/>
            <person name="Calhoun S."/>
            <person name="Kuo A."/>
            <person name="Mondo S."/>
            <person name="Pangilinan J."/>
            <person name="Riley R."/>
            <person name="Labutti K."/>
            <person name="Andreopoulos B."/>
            <person name="Lipzen A."/>
            <person name="Chen C."/>
            <person name="Yanf M."/>
            <person name="Daum C."/>
            <person name="Ng V."/>
            <person name="Clum A."/>
            <person name="Steindorff A."/>
            <person name="Ohm R."/>
            <person name="Martin F."/>
            <person name="Silar P."/>
            <person name="Natvig D."/>
            <person name="Lalanne C."/>
            <person name="Gautier V."/>
            <person name="Ament-Velasquez S.L."/>
            <person name="Kruys A."/>
            <person name="Hutchinson M.I."/>
            <person name="Powell A.J."/>
            <person name="Barry K."/>
            <person name="Miller A.N."/>
            <person name="Grigoriev I.V."/>
            <person name="Debuchy R."/>
            <person name="Gladieux P."/>
            <person name="Thoren M.H."/>
            <person name="Johannesson H."/>
        </authorList>
    </citation>
    <scope>NUCLEOTIDE SEQUENCE</scope>
    <source>
        <strain evidence="2">CBS 560.94</strain>
    </source>
</reference>
<dbReference type="AlphaFoldDB" id="A0AAE0J8X2"/>
<comment type="caution">
    <text evidence="2">The sequence shown here is derived from an EMBL/GenBank/DDBJ whole genome shotgun (WGS) entry which is preliminary data.</text>
</comment>
<proteinExistence type="predicted"/>
<organism evidence="2 3">
    <name type="scientific">Neurospora tetraspora</name>
    <dbReference type="NCBI Taxonomy" id="94610"/>
    <lineage>
        <taxon>Eukaryota</taxon>
        <taxon>Fungi</taxon>
        <taxon>Dikarya</taxon>
        <taxon>Ascomycota</taxon>
        <taxon>Pezizomycotina</taxon>
        <taxon>Sordariomycetes</taxon>
        <taxon>Sordariomycetidae</taxon>
        <taxon>Sordariales</taxon>
        <taxon>Sordariaceae</taxon>
        <taxon>Neurospora</taxon>
    </lineage>
</organism>
<sequence length="276" mass="31208">MAGNRRGGGMKIDLPPVPLGVVVAFMEPTYPKPIPPESYNPFDIAFDLERGFQGRFQSKEDFEAKKREYLARRNGQGKAQVDLVKYPGCLDDLPITEADRNVWRKKLFGATTSGCWGEIQQLITMEGNSKSRGMRIDRPAIIRDDRDKWCKEILGVIRNVMSQQDTRMGQSTKGQAGGDQGNGSVEQPAQQGAPVPDEETHVGKAMALDDEEIKKMAYEFLDELDKAHLDVLKRDFDNVKRNFDNIKKIPSFAARWEAYRHALRLMTANSERRTTS</sequence>
<feature type="region of interest" description="Disordered" evidence="1">
    <location>
        <begin position="164"/>
        <end position="202"/>
    </location>
</feature>
<keyword evidence="3" id="KW-1185">Reference proteome</keyword>
<protein>
    <submittedName>
        <fullName evidence="2">Uncharacterized protein</fullName>
    </submittedName>
</protein>
<feature type="compositionally biased region" description="Polar residues" evidence="1">
    <location>
        <begin position="164"/>
        <end position="174"/>
    </location>
</feature>